<dbReference type="InterPro" id="IPR030392">
    <property type="entry name" value="S74_ICA"/>
</dbReference>
<dbReference type="GO" id="GO:0003924">
    <property type="term" value="F:GTPase activity"/>
    <property type="evidence" value="ECO:0007669"/>
    <property type="project" value="InterPro"/>
</dbReference>
<dbReference type="SUPFAM" id="SSF52540">
    <property type="entry name" value="P-loop containing nucleoside triphosphate hydrolases"/>
    <property type="match status" value="1"/>
</dbReference>
<dbReference type="InterPro" id="IPR015894">
    <property type="entry name" value="Guanylate-bd_N"/>
</dbReference>
<feature type="domain" description="Peptidase S74" evidence="2">
    <location>
        <begin position="421"/>
        <end position="507"/>
    </location>
</feature>
<dbReference type="PANTHER" id="PTHR10751">
    <property type="entry name" value="GUANYLATE BINDING PROTEIN"/>
    <property type="match status" value="1"/>
</dbReference>
<evidence type="ECO:0000256" key="1">
    <source>
        <dbReference type="SAM" id="Coils"/>
    </source>
</evidence>
<dbReference type="Pfam" id="PF02263">
    <property type="entry name" value="GBP"/>
    <property type="match status" value="1"/>
</dbReference>
<name>A0AAD9QIL6_ACRCE</name>
<organism evidence="3 4">
    <name type="scientific">Acropora cervicornis</name>
    <name type="common">Staghorn coral</name>
    <dbReference type="NCBI Taxonomy" id="6130"/>
    <lineage>
        <taxon>Eukaryota</taxon>
        <taxon>Metazoa</taxon>
        <taxon>Cnidaria</taxon>
        <taxon>Anthozoa</taxon>
        <taxon>Hexacorallia</taxon>
        <taxon>Scleractinia</taxon>
        <taxon>Astrocoeniina</taxon>
        <taxon>Acroporidae</taxon>
        <taxon>Acropora</taxon>
    </lineage>
</organism>
<reference evidence="3" key="2">
    <citation type="journal article" date="2023" name="Science">
        <title>Genomic signatures of disease resistance in endangered staghorn corals.</title>
        <authorList>
            <person name="Vollmer S.V."/>
            <person name="Selwyn J.D."/>
            <person name="Despard B.A."/>
            <person name="Roesel C.L."/>
        </authorList>
    </citation>
    <scope>NUCLEOTIDE SEQUENCE</scope>
    <source>
        <strain evidence="3">K2</strain>
    </source>
</reference>
<dbReference type="EMBL" id="JARQWQ010000030">
    <property type="protein sequence ID" value="KAK2562004.1"/>
    <property type="molecule type" value="Genomic_DNA"/>
</dbReference>
<keyword evidence="4" id="KW-1185">Reference proteome</keyword>
<reference evidence="3" key="1">
    <citation type="journal article" date="2023" name="G3 (Bethesda)">
        <title>Whole genome assembly and annotation of the endangered Caribbean coral Acropora cervicornis.</title>
        <authorList>
            <person name="Selwyn J.D."/>
            <person name="Vollmer S.V."/>
        </authorList>
    </citation>
    <scope>NUCLEOTIDE SEQUENCE</scope>
    <source>
        <strain evidence="3">K2</strain>
    </source>
</reference>
<dbReference type="InterPro" id="IPR027417">
    <property type="entry name" value="P-loop_NTPase"/>
</dbReference>
<protein>
    <recommendedName>
        <fullName evidence="2">Peptidase S74 domain-containing protein</fullName>
    </recommendedName>
</protein>
<dbReference type="AlphaFoldDB" id="A0AAD9QIL6"/>
<gene>
    <name evidence="3" type="ORF">P5673_014742</name>
</gene>
<evidence type="ECO:0000313" key="4">
    <source>
        <dbReference type="Proteomes" id="UP001249851"/>
    </source>
</evidence>
<comment type="caution">
    <text evidence="3">The sequence shown here is derived from an EMBL/GenBank/DDBJ whole genome shotgun (WGS) entry which is preliminary data.</text>
</comment>
<evidence type="ECO:0000313" key="3">
    <source>
        <dbReference type="EMBL" id="KAK2562004.1"/>
    </source>
</evidence>
<accession>A0AAD9QIL6</accession>
<sequence>MNGLIVIIGGILLPPIIMISFDSIAQGHRSRAKVLLELGDNDTSYKLNPEVLEDIKKLPAPIQVISAVGKARVGKSTMLNLITHILDEKNHDLVEETFATGDSVDAVTRNVWVHIVPKHGGDDERGSIFFMDVEGTDLGDDGVTGHLSMFTAMMSSLLNVFARDYVGNHDKLFLYRITRSSDLVFQNQSDPQNFPKLHIIVRTDLQPRDENGDYIRDEIYKFEDGKIKKYFQQRQIEVSHIKSVPNASLLGDIGLLSNTSHWKSLNTVADIFRNSPEKKSLQGNLVNGEALKDLAEKLVEQMNKNEWEGFGDIYLSWEKDICRKSYENLVKPLLELTSDEIFESMLKTMEKFKEKCTLDSEILAAKAGLKEAVKAAKIREEEKARKEREKEQEERNGWFTYENLKVAGVLVGSHILSYFLSDEQLKTNVTTIAYSPYNVIGLNGVCWKWNEDAEKKFGLTGEECGVIAQEVESLYPWAVVRSKDARGYLKVGYHILQEMIFDSLTKN</sequence>
<keyword evidence="1" id="KW-0175">Coiled coil</keyword>
<dbReference type="Gene3D" id="3.40.50.300">
    <property type="entry name" value="P-loop containing nucleotide triphosphate hydrolases"/>
    <property type="match status" value="1"/>
</dbReference>
<evidence type="ECO:0000259" key="2">
    <source>
        <dbReference type="PROSITE" id="PS51688"/>
    </source>
</evidence>
<dbReference type="Pfam" id="PF13884">
    <property type="entry name" value="Peptidase_S74"/>
    <property type="match status" value="1"/>
</dbReference>
<dbReference type="Proteomes" id="UP001249851">
    <property type="component" value="Unassembled WGS sequence"/>
</dbReference>
<dbReference type="GO" id="GO:0005525">
    <property type="term" value="F:GTP binding"/>
    <property type="evidence" value="ECO:0007669"/>
    <property type="project" value="InterPro"/>
</dbReference>
<dbReference type="PROSITE" id="PS51688">
    <property type="entry name" value="ICA"/>
    <property type="match status" value="1"/>
</dbReference>
<proteinExistence type="predicted"/>
<feature type="coiled-coil region" evidence="1">
    <location>
        <begin position="369"/>
        <end position="396"/>
    </location>
</feature>